<dbReference type="AlphaFoldDB" id="X1TV67"/>
<gene>
    <name evidence="3" type="ORF">S12H4_17210</name>
</gene>
<accession>X1TV67</accession>
<dbReference type="Pfam" id="PF13450">
    <property type="entry name" value="NAD_binding_8"/>
    <property type="match status" value="1"/>
</dbReference>
<feature type="domain" description="Dihydroprymidine dehydrogenase" evidence="2">
    <location>
        <begin position="44"/>
        <end position="155"/>
    </location>
</feature>
<sequence>MTDKEKQQLLQQLLEKQKTDKLKPTDRYKIPPQDMPEQDPVTRRGNVNEVATGYTETHARLEAMRCLQCKKAPCINGCPVRIKIRDFISAIADGHYKKALDIIKENSLLPAVCGRVCPQEVQCQQTCTVGLKFKDPTKAVSIGRLERFVADFDQNVGSVPAVAAETGMKVAVIGSGPGGIVTAADLRRAGHDVTIFEAFHKTGGVMVYGIPEFRIPKAIVQKEIDILAKMGVKIICNFIVGRTRTI</sequence>
<dbReference type="SUPFAM" id="SSF51971">
    <property type="entry name" value="Nucleotide-binding domain"/>
    <property type="match status" value="1"/>
</dbReference>
<protein>
    <recommendedName>
        <fullName evidence="2">Dihydroprymidine dehydrogenase domain-containing protein</fullName>
    </recommendedName>
</protein>
<feature type="region of interest" description="Disordered" evidence="1">
    <location>
        <begin position="15"/>
        <end position="42"/>
    </location>
</feature>
<comment type="caution">
    <text evidence="3">The sequence shown here is derived from an EMBL/GenBank/DDBJ whole genome shotgun (WGS) entry which is preliminary data.</text>
</comment>
<dbReference type="EMBL" id="BARW01008390">
    <property type="protein sequence ID" value="GAI83929.1"/>
    <property type="molecule type" value="Genomic_DNA"/>
</dbReference>
<organism evidence="3">
    <name type="scientific">marine sediment metagenome</name>
    <dbReference type="NCBI Taxonomy" id="412755"/>
    <lineage>
        <taxon>unclassified sequences</taxon>
        <taxon>metagenomes</taxon>
        <taxon>ecological metagenomes</taxon>
    </lineage>
</organism>
<dbReference type="InterPro" id="IPR036188">
    <property type="entry name" value="FAD/NAD-bd_sf"/>
</dbReference>
<evidence type="ECO:0000313" key="3">
    <source>
        <dbReference type="EMBL" id="GAI83929.1"/>
    </source>
</evidence>
<evidence type="ECO:0000259" key="2">
    <source>
        <dbReference type="Pfam" id="PF14691"/>
    </source>
</evidence>
<dbReference type="InterPro" id="IPR009051">
    <property type="entry name" value="Helical_ferredxn"/>
</dbReference>
<dbReference type="Gene3D" id="3.50.50.60">
    <property type="entry name" value="FAD/NAD(P)-binding domain"/>
    <property type="match status" value="1"/>
</dbReference>
<name>X1TV67_9ZZZZ</name>
<reference evidence="3" key="1">
    <citation type="journal article" date="2014" name="Front. Microbiol.">
        <title>High frequency of phylogenetically diverse reductive dehalogenase-homologous genes in deep subseafloor sedimentary metagenomes.</title>
        <authorList>
            <person name="Kawai M."/>
            <person name="Futagami T."/>
            <person name="Toyoda A."/>
            <person name="Takaki Y."/>
            <person name="Nishi S."/>
            <person name="Hori S."/>
            <person name="Arai W."/>
            <person name="Tsubouchi T."/>
            <person name="Morono Y."/>
            <person name="Uchiyama I."/>
            <person name="Ito T."/>
            <person name="Fujiyama A."/>
            <person name="Inagaki F."/>
            <person name="Takami H."/>
        </authorList>
    </citation>
    <scope>NUCLEOTIDE SEQUENCE</scope>
    <source>
        <strain evidence="3">Expedition CK06-06</strain>
    </source>
</reference>
<evidence type="ECO:0000256" key="1">
    <source>
        <dbReference type="SAM" id="MobiDB-lite"/>
    </source>
</evidence>
<proteinExistence type="predicted"/>
<dbReference type="GO" id="GO:0051536">
    <property type="term" value="F:iron-sulfur cluster binding"/>
    <property type="evidence" value="ECO:0007669"/>
    <property type="project" value="InterPro"/>
</dbReference>
<dbReference type="Pfam" id="PF14691">
    <property type="entry name" value="Fer4_20"/>
    <property type="match status" value="1"/>
</dbReference>
<dbReference type="PANTHER" id="PTHR42783">
    <property type="entry name" value="GLUTAMATE SYNTHASE [NADPH] SMALL CHAIN"/>
    <property type="match status" value="1"/>
</dbReference>
<dbReference type="InterPro" id="IPR028261">
    <property type="entry name" value="DPD_II"/>
</dbReference>
<dbReference type="Gene3D" id="1.10.1060.10">
    <property type="entry name" value="Alpha-helical ferredoxin"/>
    <property type="match status" value="1"/>
</dbReference>
<dbReference type="PANTHER" id="PTHR42783:SF3">
    <property type="entry name" value="GLUTAMATE SYNTHASE [NADPH] SMALL CHAIN-RELATED"/>
    <property type="match status" value="1"/>
</dbReference>
<dbReference type="PRINTS" id="PR00419">
    <property type="entry name" value="ADXRDTASE"/>
</dbReference>
<feature type="compositionally biased region" description="Basic and acidic residues" evidence="1">
    <location>
        <begin position="15"/>
        <end position="29"/>
    </location>
</feature>
<feature type="non-terminal residue" evidence="3">
    <location>
        <position position="246"/>
    </location>
</feature>
<dbReference type="SUPFAM" id="SSF46548">
    <property type="entry name" value="alpha-helical ferredoxin"/>
    <property type="match status" value="1"/>
</dbReference>